<feature type="coiled-coil region" evidence="1">
    <location>
        <begin position="275"/>
        <end position="346"/>
    </location>
</feature>
<reference evidence="3" key="2">
    <citation type="submission" date="2022-12" db="EMBL/GenBank/DDBJ databases">
        <title>Whole genome sequencing of Borrelia miyamotoi strains isolated at the Russian territory.</title>
        <authorList>
            <person name="Kuleshov K.V."/>
            <person name="Platonov A.E."/>
            <person name="Goptar I.A."/>
            <person name="Shipulin G.A."/>
            <person name="Markelov M.L."/>
            <person name="Koetsveld J."/>
            <person name="Kolyasnikova N.M."/>
            <person name="Sarksyan D.S."/>
            <person name="Toporkova M.G."/>
            <person name="Hovius J.W."/>
        </authorList>
    </citation>
    <scope>NUCLEOTIDE SEQUENCE</scope>
    <source>
        <strain evidence="2 4">Yekat-1</strain>
        <strain evidence="3">Yekat-76</strain>
    </source>
</reference>
<dbReference type="Proteomes" id="UP000291995">
    <property type="component" value="Chromosome"/>
</dbReference>
<organism evidence="3 5">
    <name type="scientific">Borrelia miyamotoi</name>
    <dbReference type="NCBI Taxonomy" id="47466"/>
    <lineage>
        <taxon>Bacteria</taxon>
        <taxon>Pseudomonadati</taxon>
        <taxon>Spirochaetota</taxon>
        <taxon>Spirochaetia</taxon>
        <taxon>Spirochaetales</taxon>
        <taxon>Borreliaceae</taxon>
        <taxon>Borrelia</taxon>
    </lineage>
</organism>
<dbReference type="EMBL" id="CP036557">
    <property type="protein sequence ID" value="QBK62160.1"/>
    <property type="molecule type" value="Genomic_DNA"/>
</dbReference>
<dbReference type="RefSeq" id="WP_025443917.1">
    <property type="nucleotide sequence ID" value="NZ_AP024371.1"/>
</dbReference>
<evidence type="ECO:0000313" key="2">
    <source>
        <dbReference type="EMBL" id="ATQ16169.1"/>
    </source>
</evidence>
<dbReference type="AlphaFoldDB" id="A0AAP8YSB1"/>
<accession>A0AAP8YSB1</accession>
<evidence type="ECO:0000313" key="4">
    <source>
        <dbReference type="Proteomes" id="UP000230633"/>
    </source>
</evidence>
<dbReference type="EMBL" id="CP024333">
    <property type="protein sequence ID" value="ATQ16169.1"/>
    <property type="molecule type" value="Genomic_DNA"/>
</dbReference>
<gene>
    <name evidence="2" type="ORF">CNO13_03220</name>
    <name evidence="3" type="ORF">EZU67_03215</name>
</gene>
<keyword evidence="4" id="KW-1185">Reference proteome</keyword>
<evidence type="ECO:0000313" key="5">
    <source>
        <dbReference type="Proteomes" id="UP000291995"/>
    </source>
</evidence>
<feature type="coiled-coil region" evidence="1">
    <location>
        <begin position="44"/>
        <end position="88"/>
    </location>
</feature>
<dbReference type="GeneID" id="75117920"/>
<protein>
    <submittedName>
        <fullName evidence="3">Uncharacterized protein</fullName>
    </submittedName>
</protein>
<evidence type="ECO:0000313" key="3">
    <source>
        <dbReference type="EMBL" id="QBK62160.1"/>
    </source>
</evidence>
<proteinExistence type="predicted"/>
<dbReference type="Proteomes" id="UP000230633">
    <property type="component" value="Chromosome"/>
</dbReference>
<reference evidence="5" key="1">
    <citation type="submission" date="2019-03" db="EMBL/GenBank/DDBJ databases">
        <title>Whole genome sequencing of Borrelia miyamotoi strains isolated at the Russian territory.</title>
        <authorList>
            <person name="Kuleshov K.V."/>
            <person name="Platonov A.E."/>
            <person name="Goptar I.A."/>
            <person name="Shipulin G.A."/>
            <person name="Markelov M.L."/>
            <person name="Koetsveld J."/>
            <person name="Kolyasnikova N.M."/>
            <person name="Sarksyan D.S."/>
            <person name="Toporkova M.G."/>
            <person name="Hovius J.W."/>
        </authorList>
    </citation>
    <scope>NUCLEOTIDE SEQUENCE [LARGE SCALE GENOMIC DNA]</scope>
    <source>
        <strain evidence="5">Yekat-76</strain>
    </source>
</reference>
<keyword evidence="1" id="KW-0175">Coiled coil</keyword>
<evidence type="ECO:0000256" key="1">
    <source>
        <dbReference type="SAM" id="Coils"/>
    </source>
</evidence>
<sequence length="346" mass="40879">MIKDLKFKIQKLILEKDKKLVELGKALKNNNTIELKKLKSYTSLKLIEKEIAQLKINLNKTEDNENKLKELYKKIQNYKENKKHVLKTYETKLKKIIEIIINKYPNNLSSILKHKMNITKSILAKYKYRKTEIIKFNEKVNFFKKFMINIKLMLKAIINQINIEKIGKEFEKKIIKEHLFSENLEKLVNEFIESKDLSREIIEEYKLMNEIQEEIIKISSKIKNKRTKENINNKNKIENAINIVQTNKEAILKKIAEEFVEMSKTEKGLNKSGAINSSIETIKKLNQQISTLNENLVKAIKMKEIEKIQTRMQQLISNKESIENKLNTLNSKIETIKNEIDELDNK</sequence>
<name>A0AAP8YSB1_9SPIR</name>